<protein>
    <submittedName>
        <fullName evidence="6">Oxalate decarboxylase</fullName>
    </submittedName>
</protein>
<feature type="domain" description="Cupin type-1" evidence="5">
    <location>
        <begin position="251"/>
        <end position="393"/>
    </location>
</feature>
<keyword evidence="3" id="KW-0464">Manganese</keyword>
<dbReference type="CDD" id="cd20305">
    <property type="entry name" value="cupin_OxDC_C"/>
    <property type="match status" value="1"/>
</dbReference>
<dbReference type="NCBIfam" id="TIGR03404">
    <property type="entry name" value="bicupin_oxalic"/>
    <property type="match status" value="1"/>
</dbReference>
<organism evidence="6 7">
    <name type="scientific">Gymnopus androsaceus JB14</name>
    <dbReference type="NCBI Taxonomy" id="1447944"/>
    <lineage>
        <taxon>Eukaryota</taxon>
        <taxon>Fungi</taxon>
        <taxon>Dikarya</taxon>
        <taxon>Basidiomycota</taxon>
        <taxon>Agaricomycotina</taxon>
        <taxon>Agaricomycetes</taxon>
        <taxon>Agaricomycetidae</taxon>
        <taxon>Agaricales</taxon>
        <taxon>Marasmiineae</taxon>
        <taxon>Omphalotaceae</taxon>
        <taxon>Gymnopus</taxon>
    </lineage>
</organism>
<feature type="binding site" evidence="3">
    <location>
        <position position="296"/>
    </location>
    <ligand>
        <name>Mn(2+)</name>
        <dbReference type="ChEBI" id="CHEBI:29035"/>
        <label>2</label>
    </ligand>
</feature>
<sequence>MAPKEDPFTARHRDPNDNAVDSVKERLNPIPYRNGKGSTVLGPRNIERERQNPDMLRPPSTDHGTLPNMKWSFADSHTRIEEGGWARQTTVRELPTSIELAGVNMRLDEGAIRELHWHKEAEWAYVLEGKVRVTALDTEGGNFIGEVEKGDLWYFPAGHPHSLQGMSPGGCEFLLIFDDGNFSEDSTFLLSDFMAHIPKSVLAKNFRVAPEIFATIPTKEKYIFAGSLPGSMEEETPDKPGVKPSRHRFTHKMLAQEPVKTSAGEVRITDTSNFPLSTTVSAAHVTIAPGGIREMHWHPNADEWSFFIRGRARVTVFASSNMARTFDYSAGDVGIVPKSLGHYVENLSTTEEVEMLEIFKAPKFEDFSLEQWLAATPKRNVAEHLFMNNPKAGAKFTEELRAVKEVVKPKL</sequence>
<dbReference type="SUPFAM" id="SSF51182">
    <property type="entry name" value="RmlC-like cupins"/>
    <property type="match status" value="1"/>
</dbReference>
<feature type="binding site" evidence="3">
    <location>
        <position position="298"/>
    </location>
    <ligand>
        <name>Mn(2+)</name>
        <dbReference type="ChEBI" id="CHEBI:29035"/>
        <label>2</label>
    </ligand>
</feature>
<dbReference type="InterPro" id="IPR014710">
    <property type="entry name" value="RmlC-like_jellyroll"/>
</dbReference>
<evidence type="ECO:0000313" key="7">
    <source>
        <dbReference type="Proteomes" id="UP000799118"/>
    </source>
</evidence>
<dbReference type="InterPro" id="IPR051610">
    <property type="entry name" value="GPI/OXD"/>
</dbReference>
<dbReference type="EMBL" id="ML769408">
    <property type="protein sequence ID" value="KAE9405490.1"/>
    <property type="molecule type" value="Genomic_DNA"/>
</dbReference>
<dbReference type="Gene3D" id="2.60.120.10">
    <property type="entry name" value="Jelly Rolls"/>
    <property type="match status" value="2"/>
</dbReference>
<evidence type="ECO:0000256" key="2">
    <source>
        <dbReference type="PIRSR" id="PIRSR617774-1"/>
    </source>
</evidence>
<accession>A0A6A4I6E7</accession>
<gene>
    <name evidence="6" type="ORF">BT96DRAFT_1062616</name>
</gene>
<dbReference type="CDD" id="cd20304">
    <property type="entry name" value="cupin_OxDC_N"/>
    <property type="match status" value="1"/>
</dbReference>
<comment type="cofactor">
    <cofactor evidence="3">
        <name>Mn(2+)</name>
        <dbReference type="ChEBI" id="CHEBI:29035"/>
    </cofactor>
    <text evidence="3">Binds 2 manganese ions per subunit.</text>
</comment>
<evidence type="ECO:0000256" key="3">
    <source>
        <dbReference type="PIRSR" id="PIRSR617774-2"/>
    </source>
</evidence>
<feature type="compositionally biased region" description="Basic and acidic residues" evidence="4">
    <location>
        <begin position="1"/>
        <end position="27"/>
    </location>
</feature>
<feature type="binding site" evidence="3">
    <location>
        <position position="342"/>
    </location>
    <ligand>
        <name>Mn(2+)</name>
        <dbReference type="ChEBI" id="CHEBI:29035"/>
        <label>2</label>
    </ligand>
</feature>
<dbReference type="OrthoDB" id="10263073at2759"/>
<evidence type="ECO:0000256" key="4">
    <source>
        <dbReference type="SAM" id="MobiDB-lite"/>
    </source>
</evidence>
<reference evidence="6" key="1">
    <citation type="journal article" date="2019" name="Environ. Microbiol.">
        <title>Fungal ecological strategies reflected in gene transcription - a case study of two litter decomposers.</title>
        <authorList>
            <person name="Barbi F."/>
            <person name="Kohler A."/>
            <person name="Barry K."/>
            <person name="Baskaran P."/>
            <person name="Daum C."/>
            <person name="Fauchery L."/>
            <person name="Ihrmark K."/>
            <person name="Kuo A."/>
            <person name="LaButti K."/>
            <person name="Lipzen A."/>
            <person name="Morin E."/>
            <person name="Grigoriev I.V."/>
            <person name="Henrissat B."/>
            <person name="Lindahl B."/>
            <person name="Martin F."/>
        </authorList>
    </citation>
    <scope>NUCLEOTIDE SEQUENCE</scope>
    <source>
        <strain evidence="6">JB14</strain>
    </source>
</reference>
<feature type="binding site" evidence="3">
    <location>
        <position position="118"/>
    </location>
    <ligand>
        <name>Mn(2+)</name>
        <dbReference type="ChEBI" id="CHEBI:29035"/>
        <label>1</label>
    </ligand>
</feature>
<proteinExistence type="predicted"/>
<dbReference type="InterPro" id="IPR017774">
    <property type="entry name" value="Bicupin_oxalate_deCO2ase/Oxase"/>
</dbReference>
<evidence type="ECO:0000313" key="6">
    <source>
        <dbReference type="EMBL" id="KAE9405490.1"/>
    </source>
</evidence>
<dbReference type="SMART" id="SM00835">
    <property type="entry name" value="Cupin_1"/>
    <property type="match status" value="2"/>
</dbReference>
<dbReference type="InterPro" id="IPR011051">
    <property type="entry name" value="RmlC_Cupin_sf"/>
</dbReference>
<feature type="binding site" evidence="3">
    <location>
        <position position="122"/>
    </location>
    <ligand>
        <name>Mn(2+)</name>
        <dbReference type="ChEBI" id="CHEBI:29035"/>
        <label>1</label>
    </ligand>
</feature>
<dbReference type="Pfam" id="PF00190">
    <property type="entry name" value="Cupin_1"/>
    <property type="match status" value="2"/>
</dbReference>
<feature type="binding site" evidence="3">
    <location>
        <position position="161"/>
    </location>
    <ligand>
        <name>Mn(2+)</name>
        <dbReference type="ChEBI" id="CHEBI:29035"/>
        <label>1</label>
    </ligand>
</feature>
<name>A0A6A4I6E7_9AGAR</name>
<dbReference type="AlphaFoldDB" id="A0A6A4I6E7"/>
<dbReference type="InterPro" id="IPR006045">
    <property type="entry name" value="Cupin_1"/>
</dbReference>
<feature type="binding site" evidence="3">
    <location>
        <position position="303"/>
    </location>
    <ligand>
        <name>Mn(2+)</name>
        <dbReference type="ChEBI" id="CHEBI:29035"/>
        <label>2</label>
    </ligand>
</feature>
<feature type="domain" description="Cupin type-1" evidence="5">
    <location>
        <begin position="72"/>
        <end position="214"/>
    </location>
</feature>
<feature type="binding site" evidence="3">
    <location>
        <position position="116"/>
    </location>
    <ligand>
        <name>Mn(2+)</name>
        <dbReference type="ChEBI" id="CHEBI:29035"/>
        <label>1</label>
    </ligand>
</feature>
<keyword evidence="1 3" id="KW-0479">Metal-binding</keyword>
<dbReference type="GO" id="GO:0033609">
    <property type="term" value="P:oxalate metabolic process"/>
    <property type="evidence" value="ECO:0007669"/>
    <property type="project" value="InterPro"/>
</dbReference>
<dbReference type="Proteomes" id="UP000799118">
    <property type="component" value="Unassembled WGS sequence"/>
</dbReference>
<dbReference type="PANTHER" id="PTHR35848:SF9">
    <property type="entry name" value="SLL1358 PROTEIN"/>
    <property type="match status" value="1"/>
</dbReference>
<dbReference type="PANTHER" id="PTHR35848">
    <property type="entry name" value="OXALATE-BINDING PROTEIN"/>
    <property type="match status" value="1"/>
</dbReference>
<keyword evidence="7" id="KW-1185">Reference proteome</keyword>
<evidence type="ECO:0000259" key="5">
    <source>
        <dbReference type="SMART" id="SM00835"/>
    </source>
</evidence>
<feature type="region of interest" description="Disordered" evidence="4">
    <location>
        <begin position="1"/>
        <end position="42"/>
    </location>
</feature>
<feature type="active site" description="Proton donor" evidence="2">
    <location>
        <position position="357"/>
    </location>
</feature>
<dbReference type="GO" id="GO:0046872">
    <property type="term" value="F:metal ion binding"/>
    <property type="evidence" value="ECO:0007669"/>
    <property type="project" value="UniProtKB-KW"/>
</dbReference>
<evidence type="ECO:0000256" key="1">
    <source>
        <dbReference type="ARBA" id="ARBA00022723"/>
    </source>
</evidence>